<dbReference type="EMBL" id="BAABKK010000002">
    <property type="protein sequence ID" value="GAA5189081.1"/>
    <property type="molecule type" value="Genomic_DNA"/>
</dbReference>
<evidence type="ECO:0000313" key="6">
    <source>
        <dbReference type="EMBL" id="GAA5189081.1"/>
    </source>
</evidence>
<dbReference type="InterPro" id="IPR013328">
    <property type="entry name" value="6PGD_dom2"/>
</dbReference>
<dbReference type="PIRSF" id="PIRSF000103">
    <property type="entry name" value="HIBADH"/>
    <property type="match status" value="1"/>
</dbReference>
<proteinExistence type="inferred from homology"/>
<dbReference type="SUPFAM" id="SSF51735">
    <property type="entry name" value="NAD(P)-binding Rossmann-fold domains"/>
    <property type="match status" value="1"/>
</dbReference>
<evidence type="ECO:0000313" key="7">
    <source>
        <dbReference type="Proteomes" id="UP001500200"/>
    </source>
</evidence>
<dbReference type="InterPro" id="IPR006115">
    <property type="entry name" value="6PGDH_NADP-bd"/>
</dbReference>
<dbReference type="InterPro" id="IPR036291">
    <property type="entry name" value="NAD(P)-bd_dom_sf"/>
</dbReference>
<dbReference type="Proteomes" id="UP001500200">
    <property type="component" value="Unassembled WGS sequence"/>
</dbReference>
<dbReference type="Gene3D" id="1.10.1040.10">
    <property type="entry name" value="N-(1-d-carboxylethyl)-l-norvaline Dehydrogenase, domain 2"/>
    <property type="match status" value="1"/>
</dbReference>
<evidence type="ECO:0000259" key="5">
    <source>
        <dbReference type="Pfam" id="PF14833"/>
    </source>
</evidence>
<keyword evidence="2" id="KW-0560">Oxidoreductase</keyword>
<evidence type="ECO:0000256" key="3">
    <source>
        <dbReference type="ARBA" id="ARBA00023027"/>
    </source>
</evidence>
<organism evidence="6 7">
    <name type="scientific">Arthrobacter gyeryongensis</name>
    <dbReference type="NCBI Taxonomy" id="1650592"/>
    <lineage>
        <taxon>Bacteria</taxon>
        <taxon>Bacillati</taxon>
        <taxon>Actinomycetota</taxon>
        <taxon>Actinomycetes</taxon>
        <taxon>Micrococcales</taxon>
        <taxon>Micrococcaceae</taxon>
        <taxon>Arthrobacter</taxon>
    </lineage>
</organism>
<dbReference type="InterPro" id="IPR015815">
    <property type="entry name" value="HIBADH-related"/>
</dbReference>
<name>A0ABP9RZM7_9MICC</name>
<keyword evidence="3" id="KW-0520">NAD</keyword>
<dbReference type="Gene3D" id="3.40.50.720">
    <property type="entry name" value="NAD(P)-binding Rossmann-like Domain"/>
    <property type="match status" value="1"/>
</dbReference>
<dbReference type="Pfam" id="PF14833">
    <property type="entry name" value="NAD_binding_11"/>
    <property type="match status" value="1"/>
</dbReference>
<evidence type="ECO:0000256" key="1">
    <source>
        <dbReference type="ARBA" id="ARBA00009080"/>
    </source>
</evidence>
<dbReference type="SUPFAM" id="SSF48179">
    <property type="entry name" value="6-phosphogluconate dehydrogenase C-terminal domain-like"/>
    <property type="match status" value="1"/>
</dbReference>
<dbReference type="RefSeq" id="WP_345447246.1">
    <property type="nucleotide sequence ID" value="NZ_BAABKK010000002.1"/>
</dbReference>
<accession>A0ABP9RZM7</accession>
<comment type="similarity">
    <text evidence="1">Belongs to the HIBADH-related family.</text>
</comment>
<dbReference type="Pfam" id="PF03446">
    <property type="entry name" value="NAD_binding_2"/>
    <property type="match status" value="1"/>
</dbReference>
<comment type="caution">
    <text evidence="6">The sequence shown here is derived from an EMBL/GenBank/DDBJ whole genome shotgun (WGS) entry which is preliminary data.</text>
</comment>
<feature type="domain" description="6-phosphogluconate dehydrogenase NADP-binding" evidence="4">
    <location>
        <begin position="15"/>
        <end position="171"/>
    </location>
</feature>
<dbReference type="InterPro" id="IPR029154">
    <property type="entry name" value="HIBADH-like_NADP-bd"/>
</dbReference>
<reference evidence="7" key="1">
    <citation type="journal article" date="2019" name="Int. J. Syst. Evol. Microbiol.">
        <title>The Global Catalogue of Microorganisms (GCM) 10K type strain sequencing project: providing services to taxonomists for standard genome sequencing and annotation.</title>
        <authorList>
            <consortium name="The Broad Institute Genomics Platform"/>
            <consortium name="The Broad Institute Genome Sequencing Center for Infectious Disease"/>
            <person name="Wu L."/>
            <person name="Ma J."/>
        </authorList>
    </citation>
    <scope>NUCLEOTIDE SEQUENCE [LARGE SCALE GENOMIC DNA]</scope>
    <source>
        <strain evidence="7">JCM 18514</strain>
    </source>
</reference>
<protein>
    <submittedName>
        <fullName evidence="6">NAD(P)-dependent oxidoreductase</fullName>
    </submittedName>
</protein>
<evidence type="ECO:0000259" key="4">
    <source>
        <dbReference type="Pfam" id="PF03446"/>
    </source>
</evidence>
<keyword evidence="7" id="KW-1185">Reference proteome</keyword>
<feature type="domain" description="3-hydroxyisobutyrate dehydrogenase-like NAD-binding" evidence="5">
    <location>
        <begin position="177"/>
        <end position="294"/>
    </location>
</feature>
<dbReference type="PANTHER" id="PTHR43060:SF15">
    <property type="entry name" value="3-HYDROXYISOBUTYRATE DEHYDROGENASE-LIKE 1, MITOCHONDRIAL-RELATED"/>
    <property type="match status" value="1"/>
</dbReference>
<evidence type="ECO:0000256" key="2">
    <source>
        <dbReference type="ARBA" id="ARBA00023002"/>
    </source>
</evidence>
<dbReference type="PANTHER" id="PTHR43060">
    <property type="entry name" value="3-HYDROXYISOBUTYRATE DEHYDROGENASE-LIKE 1, MITOCHONDRIAL-RELATED"/>
    <property type="match status" value="1"/>
</dbReference>
<sequence>MTQITNAETPVPSSVALLGTGPMGAPIARNLIAAGVPLKLWNRTAHKARAIHGGQPTDSPAEAASAVVLTVLPDLPQVEQLLHGPGGLLAGWKVNRIDNPVLVVHGTVSPVAVAAFAAECRKTHGITVIDAPLSGGIIGAEEGRLSIMVGGPGDVVKRLKPLFELYGATVLRFGNTGAGSIAKACNQIVVAATVTAISEAMVLAEASGLDLGHVQEILAGGLANSEVLRQKGQRWIEADFDGGGSAKNQLKDLTFIAEIAAESGLDLPVSSSVRSAFQTMISQGLGELDHTGIYLSIRA</sequence>
<gene>
    <name evidence="6" type="ORF">GCM10023346_02700</name>
</gene>
<dbReference type="InterPro" id="IPR008927">
    <property type="entry name" value="6-PGluconate_DH-like_C_sf"/>
</dbReference>